<dbReference type="Proteomes" id="UP000662783">
    <property type="component" value="Chromosome"/>
</dbReference>
<accession>A0A974WJP9</accession>
<evidence type="ECO:0000313" key="3">
    <source>
        <dbReference type="EMBL" id="QSE99038.1"/>
    </source>
</evidence>
<dbReference type="KEGG" id="fuv:JR347_08115"/>
<keyword evidence="1" id="KW-0175">Coiled coil</keyword>
<name>A0A974WJP9_9BACT</name>
<sequence>MAANRFKIESKSSNGRNIFSRVENMMKIDAAFESGIPVKYMPYVLFLAGVALFYIGNSHFAEKNVRKIDALEKEVEDLRADYTTLKSDYMFASKQSEVAKNVAELGIKESLQPPEKVVLKDEH</sequence>
<reference evidence="3" key="1">
    <citation type="submission" date="2021-02" db="EMBL/GenBank/DDBJ databases">
        <title>Fulvivirga sp. S481 isolated from sea water.</title>
        <authorList>
            <person name="Bae S.S."/>
            <person name="Baek K."/>
        </authorList>
    </citation>
    <scope>NUCLEOTIDE SEQUENCE</scope>
    <source>
        <strain evidence="3">S481</strain>
    </source>
</reference>
<evidence type="ECO:0000256" key="2">
    <source>
        <dbReference type="SAM" id="Phobius"/>
    </source>
</evidence>
<keyword evidence="4" id="KW-1185">Reference proteome</keyword>
<feature type="coiled-coil region" evidence="1">
    <location>
        <begin position="61"/>
        <end position="88"/>
    </location>
</feature>
<evidence type="ECO:0008006" key="5">
    <source>
        <dbReference type="Google" id="ProtNLM"/>
    </source>
</evidence>
<dbReference type="EMBL" id="CP070608">
    <property type="protein sequence ID" value="QSE99038.1"/>
    <property type="molecule type" value="Genomic_DNA"/>
</dbReference>
<dbReference type="Pfam" id="PF19579">
    <property type="entry name" value="FtsL_2"/>
    <property type="match status" value="1"/>
</dbReference>
<dbReference type="InterPro" id="IPR045755">
    <property type="entry name" value="FtsL-like"/>
</dbReference>
<dbReference type="RefSeq" id="WP_205723549.1">
    <property type="nucleotide sequence ID" value="NZ_CP070608.1"/>
</dbReference>
<keyword evidence="2" id="KW-0472">Membrane</keyword>
<gene>
    <name evidence="3" type="ORF">JR347_08115</name>
</gene>
<organism evidence="3 4">
    <name type="scientific">Fulvivirga lutea</name>
    <dbReference type="NCBI Taxonomy" id="2810512"/>
    <lineage>
        <taxon>Bacteria</taxon>
        <taxon>Pseudomonadati</taxon>
        <taxon>Bacteroidota</taxon>
        <taxon>Cytophagia</taxon>
        <taxon>Cytophagales</taxon>
        <taxon>Fulvivirgaceae</taxon>
        <taxon>Fulvivirga</taxon>
    </lineage>
</organism>
<evidence type="ECO:0000313" key="4">
    <source>
        <dbReference type="Proteomes" id="UP000662783"/>
    </source>
</evidence>
<evidence type="ECO:0000256" key="1">
    <source>
        <dbReference type="SAM" id="Coils"/>
    </source>
</evidence>
<keyword evidence="2" id="KW-1133">Transmembrane helix</keyword>
<feature type="transmembrane region" description="Helical" evidence="2">
    <location>
        <begin position="40"/>
        <end position="57"/>
    </location>
</feature>
<dbReference type="AlphaFoldDB" id="A0A974WJP9"/>
<keyword evidence="2" id="KW-0812">Transmembrane</keyword>
<protein>
    <recommendedName>
        <fullName evidence="5">Cell division protein FtsL</fullName>
    </recommendedName>
</protein>
<proteinExistence type="predicted"/>